<feature type="compositionally biased region" description="Basic residues" evidence="1">
    <location>
        <begin position="212"/>
        <end position="227"/>
    </location>
</feature>
<organism evidence="2 3">
    <name type="scientific">Epichloe festucae (strain Fl1)</name>
    <dbReference type="NCBI Taxonomy" id="877507"/>
    <lineage>
        <taxon>Eukaryota</taxon>
        <taxon>Fungi</taxon>
        <taxon>Dikarya</taxon>
        <taxon>Ascomycota</taxon>
        <taxon>Pezizomycotina</taxon>
        <taxon>Sordariomycetes</taxon>
        <taxon>Hypocreomycetidae</taxon>
        <taxon>Hypocreales</taxon>
        <taxon>Clavicipitaceae</taxon>
        <taxon>Epichloe</taxon>
    </lineage>
</organism>
<feature type="compositionally biased region" description="Pro residues" evidence="1">
    <location>
        <begin position="182"/>
        <end position="195"/>
    </location>
</feature>
<dbReference type="Proteomes" id="UP000594364">
    <property type="component" value="Chromosome 3"/>
</dbReference>
<protein>
    <submittedName>
        <fullName evidence="2">Uncharacterized protein</fullName>
    </submittedName>
</protein>
<feature type="region of interest" description="Disordered" evidence="1">
    <location>
        <begin position="39"/>
        <end position="122"/>
    </location>
</feature>
<feature type="compositionally biased region" description="Basic and acidic residues" evidence="1">
    <location>
        <begin position="302"/>
        <end position="312"/>
    </location>
</feature>
<dbReference type="OrthoDB" id="10661034at2759"/>
<keyword evidence="3" id="KW-1185">Reference proteome</keyword>
<evidence type="ECO:0000313" key="3">
    <source>
        <dbReference type="Proteomes" id="UP000594364"/>
    </source>
</evidence>
<accession>A0A7S9KR83</accession>
<feature type="region of interest" description="Disordered" evidence="1">
    <location>
        <begin position="135"/>
        <end position="349"/>
    </location>
</feature>
<feature type="compositionally biased region" description="Low complexity" evidence="1">
    <location>
        <begin position="228"/>
        <end position="240"/>
    </location>
</feature>
<dbReference type="EMBL" id="CP031387">
    <property type="protein sequence ID" value="QPG98867.1"/>
    <property type="molecule type" value="Genomic_DNA"/>
</dbReference>
<evidence type="ECO:0000256" key="1">
    <source>
        <dbReference type="SAM" id="MobiDB-lite"/>
    </source>
</evidence>
<feature type="compositionally biased region" description="Polar residues" evidence="1">
    <location>
        <begin position="196"/>
        <end position="207"/>
    </location>
</feature>
<gene>
    <name evidence="2" type="ORF">C2857_000232</name>
</gene>
<feature type="compositionally biased region" description="Low complexity" evidence="1">
    <location>
        <begin position="255"/>
        <end position="267"/>
    </location>
</feature>
<feature type="compositionally biased region" description="Low complexity" evidence="1">
    <location>
        <begin position="107"/>
        <end position="119"/>
    </location>
</feature>
<reference evidence="2 3" key="1">
    <citation type="journal article" date="2018" name="PLoS Genet.">
        <title>Repeat elements organise 3D genome structure and mediate transcription in the filamentous fungus Epichloe festucae.</title>
        <authorList>
            <person name="Winter D.J."/>
            <person name="Ganley A.R.D."/>
            <person name="Young C.A."/>
            <person name="Liachko I."/>
            <person name="Schardl C.L."/>
            <person name="Dupont P.Y."/>
            <person name="Berry D."/>
            <person name="Ram A."/>
            <person name="Scott B."/>
            <person name="Cox M.P."/>
        </authorList>
    </citation>
    <scope>NUCLEOTIDE SEQUENCE [LARGE SCALE GENOMIC DNA]</scope>
    <source>
        <strain evidence="2 3">Fl1</strain>
    </source>
</reference>
<proteinExistence type="predicted"/>
<feature type="compositionally biased region" description="Low complexity" evidence="1">
    <location>
        <begin position="55"/>
        <end position="77"/>
    </location>
</feature>
<feature type="compositionally biased region" description="Polar residues" evidence="1">
    <location>
        <begin position="1"/>
        <end position="17"/>
    </location>
</feature>
<evidence type="ECO:0000313" key="2">
    <source>
        <dbReference type="EMBL" id="QPG98867.1"/>
    </source>
</evidence>
<feature type="region of interest" description="Disordered" evidence="1">
    <location>
        <begin position="1"/>
        <end position="24"/>
    </location>
</feature>
<feature type="compositionally biased region" description="Basic and acidic residues" evidence="1">
    <location>
        <begin position="143"/>
        <end position="153"/>
    </location>
</feature>
<sequence>MPHSMTEPSQQQSTQSKKLVPSRLDLSFTAVPYSKTYESKPPILMVPPRNPLRNAKPSPDAAAAAATPAGATASPSPVSGDAGDAGDAPYSIAGLHSVFSPLGIRQPSTSSTSTRPPATEGWDDVLQLSGYWDELDGFTESPSHGDLDLKLTDHVSGPGPGPGPSPGAPGGAEEEEADKPNAIPPPKSSEPPQAQPPKSQATESATTGVEHPRRKRHFWSQIRRGRKSVSTISSESESVPPLSPAHHPDKKSRQRSSIAESSSSGCSMHTPTSAECPNDLSDRLLSLHQVLATGPGPGPAEKTSDKRERPATRDQAGSKAEAEAEAEIGSLTRRHPAPASALPGLVSQHKPLPAGELPHTLTVVIPEGRLFEDDFLDSLSF</sequence>
<name>A0A7S9KR83_EPIFF</name>
<dbReference type="AlphaFoldDB" id="A0A7S9KR83"/>